<organism evidence="4 5">
    <name type="scientific">Chromobacterium phragmitis</name>
    <dbReference type="NCBI Taxonomy" id="2202141"/>
    <lineage>
        <taxon>Bacteria</taxon>
        <taxon>Pseudomonadati</taxon>
        <taxon>Pseudomonadota</taxon>
        <taxon>Betaproteobacteria</taxon>
        <taxon>Neisseriales</taxon>
        <taxon>Chromobacteriaceae</taxon>
        <taxon>Chromobacterium</taxon>
    </lineage>
</organism>
<dbReference type="Proteomes" id="UP000252038">
    <property type="component" value="Chromosome"/>
</dbReference>
<sequence>MNQTMTDLPKFIDDDPQKITNELITAYQNMAGKTLYPGQVERLLIDLIAYRESVARAAFNDAGRQNLVAFARAPMLDYLGELVGVARLPAQPARCKVTFTFAPGQPQDVVIEPKTLVAGRGDIQFQTLEQAKARILPDQETSVTLAVQAVEPGMDGNGQEPGAISQLVDDLRVTVTVKNMEVSAGGADAEDDERLRQRIRLAPESFSVAGSAAAYRHHALRADQSIVDVAVISAGKMEEGGKPEDVPQPGEVWLYPLTAGGLPSADLLQKVANTCSADRVRPLTDKVLVKPPVAFDYQVAASLQLYAGSDAKQVLQRARDSLQAYLQNQQAQLGNDIVPSQLVAALSVPGVYQVNLQQPAAVQKVPSYGWAHCTNGIAGLTVDSLNNG</sequence>
<gene>
    <name evidence="4" type="ORF">DK843_12760</name>
</gene>
<dbReference type="Pfam" id="PF26078">
    <property type="entry name" value="Baseplate_J_M"/>
    <property type="match status" value="1"/>
</dbReference>
<dbReference type="Pfam" id="PF26079">
    <property type="entry name" value="Baseplate_J_C"/>
    <property type="match status" value="1"/>
</dbReference>
<feature type="domain" description="Baseplate J-like C-terminal" evidence="3">
    <location>
        <begin position="297"/>
        <end position="374"/>
    </location>
</feature>
<evidence type="ECO:0000259" key="2">
    <source>
        <dbReference type="Pfam" id="PF26078"/>
    </source>
</evidence>
<feature type="domain" description="Baseplate J-like central" evidence="2">
    <location>
        <begin position="208"/>
        <end position="291"/>
    </location>
</feature>
<dbReference type="KEGG" id="chrb:DK843_12760"/>
<dbReference type="AlphaFoldDB" id="A0A344UIJ0"/>
<dbReference type="PIRSF" id="PIRSF020481">
    <property type="entry name" value="BAP"/>
    <property type="match status" value="1"/>
</dbReference>
<evidence type="ECO:0000259" key="1">
    <source>
        <dbReference type="Pfam" id="PF04865"/>
    </source>
</evidence>
<dbReference type="InterPro" id="IPR014507">
    <property type="entry name" value="Baseplate_assembly_J_pred"/>
</dbReference>
<dbReference type="InterPro" id="IPR006949">
    <property type="entry name" value="Barrel_Baseplate_J-like"/>
</dbReference>
<dbReference type="PANTHER" id="PTHR35862">
    <property type="entry name" value="FELS-2 PROPHAGE PROTEIN"/>
    <property type="match status" value="1"/>
</dbReference>
<evidence type="ECO:0000259" key="3">
    <source>
        <dbReference type="Pfam" id="PF26079"/>
    </source>
</evidence>
<evidence type="ECO:0000313" key="4">
    <source>
        <dbReference type="EMBL" id="AXE35088.1"/>
    </source>
</evidence>
<dbReference type="Pfam" id="PF04865">
    <property type="entry name" value="Baseplate_J"/>
    <property type="match status" value="1"/>
</dbReference>
<protein>
    <submittedName>
        <fullName evidence="4">Baseplate protein</fullName>
    </submittedName>
</protein>
<name>A0A344UIJ0_9NEIS</name>
<dbReference type="InterPro" id="IPR058530">
    <property type="entry name" value="Baseplate_J-like_C"/>
</dbReference>
<feature type="domain" description="Baseplate protein J-like barrel" evidence="1">
    <location>
        <begin position="97"/>
        <end position="186"/>
    </location>
</feature>
<accession>A0A344UIJ0</accession>
<reference evidence="4 5" key="1">
    <citation type="submission" date="2018-05" db="EMBL/GenBank/DDBJ databases">
        <title>Genome sequencing, assembly and analysis of the novel insecticidal bacterium, Chromobacterium phragmitis.</title>
        <authorList>
            <person name="Sparks M.E."/>
            <person name="Blackburn M.B."/>
            <person name="Gundersen-Rindal D.E."/>
        </authorList>
    </citation>
    <scope>NUCLEOTIDE SEQUENCE [LARGE SCALE GENOMIC DNA]</scope>
    <source>
        <strain evidence="4">IIBBL 274-1</strain>
    </source>
</reference>
<evidence type="ECO:0000313" key="5">
    <source>
        <dbReference type="Proteomes" id="UP000252038"/>
    </source>
</evidence>
<dbReference type="InterPro" id="IPR058531">
    <property type="entry name" value="Baseplate_J_M"/>
</dbReference>
<dbReference type="InterPro" id="IPR052726">
    <property type="entry name" value="Phage_Baseplate_Hub"/>
</dbReference>
<dbReference type="EMBL" id="CP029554">
    <property type="protein sequence ID" value="AXE35088.1"/>
    <property type="molecule type" value="Genomic_DNA"/>
</dbReference>
<proteinExistence type="predicted"/>
<dbReference type="PANTHER" id="PTHR35862:SF1">
    <property type="entry name" value="FELS-2 PROPHAGE PROTEIN"/>
    <property type="match status" value="1"/>
</dbReference>
<dbReference type="RefSeq" id="WP_114073433.1">
    <property type="nucleotide sequence ID" value="NZ_CP029554.1"/>
</dbReference>